<dbReference type="VEuPathDB" id="FungiDB:PITG_14303"/>
<evidence type="ECO:0000256" key="1">
    <source>
        <dbReference type="SAM" id="Phobius"/>
    </source>
</evidence>
<evidence type="ECO:0008006" key="4">
    <source>
        <dbReference type="Google" id="ProtNLM"/>
    </source>
</evidence>
<dbReference type="GeneID" id="9479648"/>
<dbReference type="EMBL" id="DS028151">
    <property type="protein sequence ID" value="EEY62559.1"/>
    <property type="molecule type" value="Genomic_DNA"/>
</dbReference>
<keyword evidence="3" id="KW-1185">Reference proteome</keyword>
<name>D0NPJ7_PHYIT</name>
<gene>
    <name evidence="2" type="ORF">PITG_14303</name>
</gene>
<dbReference type="RefSeq" id="XP_002898801.1">
    <property type="nucleotide sequence ID" value="XM_002898755.1"/>
</dbReference>
<dbReference type="InParanoid" id="D0NPJ7"/>
<dbReference type="Proteomes" id="UP000006643">
    <property type="component" value="Unassembled WGS sequence"/>
</dbReference>
<evidence type="ECO:0000313" key="2">
    <source>
        <dbReference type="EMBL" id="EEY62559.1"/>
    </source>
</evidence>
<keyword evidence="1" id="KW-0812">Transmembrane</keyword>
<dbReference type="HOGENOM" id="CLU_2008394_0_0_1"/>
<feature type="transmembrane region" description="Helical" evidence="1">
    <location>
        <begin position="37"/>
        <end position="58"/>
    </location>
</feature>
<sequence length="124" mass="13683">MKPYWLLLWWCSLRGKNTLTVKGVYCTNGSTPCMRTAVWWTVVTLIVYATFYGVLFLYEIVEGVCLGWPGVVILTVTMDYTFASNGGVVELGELGEGVEILSGRMSRVRTVATILGTVPVPPLE</sequence>
<proteinExistence type="predicted"/>
<keyword evidence="1" id="KW-0472">Membrane</keyword>
<dbReference type="KEGG" id="pif:PITG_14303"/>
<protein>
    <recommendedName>
        <fullName evidence="4">Transmembrane protein</fullName>
    </recommendedName>
</protein>
<keyword evidence="1" id="KW-1133">Transmembrane helix</keyword>
<reference evidence="3" key="1">
    <citation type="journal article" date="2009" name="Nature">
        <title>Genome sequence and analysis of the Irish potato famine pathogen Phytophthora infestans.</title>
        <authorList>
            <consortium name="The Broad Institute Genome Sequencing Platform"/>
            <person name="Haas B.J."/>
            <person name="Kamoun S."/>
            <person name="Zody M.C."/>
            <person name="Jiang R.H."/>
            <person name="Handsaker R.E."/>
            <person name="Cano L.M."/>
            <person name="Grabherr M."/>
            <person name="Kodira C.D."/>
            <person name="Raffaele S."/>
            <person name="Torto-Alalibo T."/>
            <person name="Bozkurt T.O."/>
            <person name="Ah-Fong A.M."/>
            <person name="Alvarado L."/>
            <person name="Anderson V.L."/>
            <person name="Armstrong M.R."/>
            <person name="Avrova A."/>
            <person name="Baxter L."/>
            <person name="Beynon J."/>
            <person name="Boevink P.C."/>
            <person name="Bollmann S.R."/>
            <person name="Bos J.I."/>
            <person name="Bulone V."/>
            <person name="Cai G."/>
            <person name="Cakir C."/>
            <person name="Carrington J.C."/>
            <person name="Chawner M."/>
            <person name="Conti L."/>
            <person name="Costanzo S."/>
            <person name="Ewan R."/>
            <person name="Fahlgren N."/>
            <person name="Fischbach M.A."/>
            <person name="Fugelstad J."/>
            <person name="Gilroy E.M."/>
            <person name="Gnerre S."/>
            <person name="Green P.J."/>
            <person name="Grenville-Briggs L.J."/>
            <person name="Griffith J."/>
            <person name="Grunwald N.J."/>
            <person name="Horn K."/>
            <person name="Horner N.R."/>
            <person name="Hu C.H."/>
            <person name="Huitema E."/>
            <person name="Jeong D.H."/>
            <person name="Jones A.M."/>
            <person name="Jones J.D."/>
            <person name="Jones R.W."/>
            <person name="Karlsson E.K."/>
            <person name="Kunjeti S.G."/>
            <person name="Lamour K."/>
            <person name="Liu Z."/>
            <person name="Ma L."/>
            <person name="Maclean D."/>
            <person name="Chibucos M.C."/>
            <person name="McDonald H."/>
            <person name="McWalters J."/>
            <person name="Meijer H.J."/>
            <person name="Morgan W."/>
            <person name="Morris P.F."/>
            <person name="Munro C.A."/>
            <person name="O'Neill K."/>
            <person name="Ospina-Giraldo M."/>
            <person name="Pinzon A."/>
            <person name="Pritchard L."/>
            <person name="Ramsahoye B."/>
            <person name="Ren Q."/>
            <person name="Restrepo S."/>
            <person name="Roy S."/>
            <person name="Sadanandom A."/>
            <person name="Savidor A."/>
            <person name="Schornack S."/>
            <person name="Schwartz D.C."/>
            <person name="Schumann U.D."/>
            <person name="Schwessinger B."/>
            <person name="Seyer L."/>
            <person name="Sharpe T."/>
            <person name="Silvar C."/>
            <person name="Song J."/>
            <person name="Studholme D.J."/>
            <person name="Sykes S."/>
            <person name="Thines M."/>
            <person name="van de Vondervoort P.J."/>
            <person name="Phuntumart V."/>
            <person name="Wawra S."/>
            <person name="Weide R."/>
            <person name="Win J."/>
            <person name="Young C."/>
            <person name="Zhou S."/>
            <person name="Fry W."/>
            <person name="Meyers B.C."/>
            <person name="van West P."/>
            <person name="Ristaino J."/>
            <person name="Govers F."/>
            <person name="Birch P.R."/>
            <person name="Whisson S.C."/>
            <person name="Judelson H.S."/>
            <person name="Nusbaum C."/>
        </authorList>
    </citation>
    <scope>NUCLEOTIDE SEQUENCE [LARGE SCALE GENOMIC DNA]</scope>
    <source>
        <strain evidence="3">T30-4</strain>
    </source>
</reference>
<dbReference type="AlphaFoldDB" id="D0NPJ7"/>
<organism evidence="2 3">
    <name type="scientific">Phytophthora infestans (strain T30-4)</name>
    <name type="common">Potato late blight agent</name>
    <dbReference type="NCBI Taxonomy" id="403677"/>
    <lineage>
        <taxon>Eukaryota</taxon>
        <taxon>Sar</taxon>
        <taxon>Stramenopiles</taxon>
        <taxon>Oomycota</taxon>
        <taxon>Peronosporomycetes</taxon>
        <taxon>Peronosporales</taxon>
        <taxon>Peronosporaceae</taxon>
        <taxon>Phytophthora</taxon>
    </lineage>
</organism>
<evidence type="ECO:0000313" key="3">
    <source>
        <dbReference type="Proteomes" id="UP000006643"/>
    </source>
</evidence>
<accession>D0NPJ7</accession>